<dbReference type="PANTHER" id="PTHR24221:SF646">
    <property type="entry name" value="HAEMOLYSIN SECRETION ATP-BINDING PROTEIN"/>
    <property type="match status" value="1"/>
</dbReference>
<dbReference type="RefSeq" id="WP_234762103.1">
    <property type="nucleotide sequence ID" value="NZ_JAKEIP010000024.1"/>
</dbReference>
<dbReference type="InterPro" id="IPR027417">
    <property type="entry name" value="P-loop_NTPase"/>
</dbReference>
<feature type="transmembrane region" description="Helical" evidence="7">
    <location>
        <begin position="262"/>
        <end position="281"/>
    </location>
</feature>
<feature type="transmembrane region" description="Helical" evidence="7">
    <location>
        <begin position="167"/>
        <end position="185"/>
    </location>
</feature>
<gene>
    <name evidence="9" type="ORF">L0P92_09595</name>
</gene>
<reference evidence="9" key="1">
    <citation type="submission" date="2022-01" db="EMBL/GenBank/DDBJ databases">
        <title>Draft Genome Sequences of Seven Type Strains of the Genus Streptomyces.</title>
        <authorList>
            <person name="Aziz S."/>
            <person name="Coretto E."/>
            <person name="Chronakova A."/>
            <person name="Sproer C."/>
            <person name="Huber K."/>
            <person name="Nouioui I."/>
            <person name="Gross H."/>
        </authorList>
    </citation>
    <scope>NUCLEOTIDE SEQUENCE</scope>
    <source>
        <strain evidence="9">DSM 103493</strain>
    </source>
</reference>
<evidence type="ECO:0000256" key="4">
    <source>
        <dbReference type="ARBA" id="ARBA00022840"/>
    </source>
</evidence>
<name>A0A9X1PUI1_STRM4</name>
<dbReference type="GO" id="GO:0034040">
    <property type="term" value="F:ATPase-coupled lipid transmembrane transporter activity"/>
    <property type="evidence" value="ECO:0007669"/>
    <property type="project" value="TreeGrafter"/>
</dbReference>
<dbReference type="InterPro" id="IPR039421">
    <property type="entry name" value="Type_1_exporter"/>
</dbReference>
<comment type="subcellular location">
    <subcellularLocation>
        <location evidence="1">Cell membrane</location>
        <topology evidence="1">Multi-pass membrane protein</topology>
    </subcellularLocation>
</comment>
<dbReference type="Proteomes" id="UP001139384">
    <property type="component" value="Unassembled WGS sequence"/>
</dbReference>
<evidence type="ECO:0000313" key="9">
    <source>
        <dbReference type="EMBL" id="MCF1593820.1"/>
    </source>
</evidence>
<dbReference type="Gene3D" id="1.20.1560.10">
    <property type="entry name" value="ABC transporter type 1, transmembrane domain"/>
    <property type="match status" value="1"/>
</dbReference>
<keyword evidence="4 9" id="KW-0067">ATP-binding</keyword>
<evidence type="ECO:0000259" key="8">
    <source>
        <dbReference type="PROSITE" id="PS50893"/>
    </source>
</evidence>
<evidence type="ECO:0000313" key="10">
    <source>
        <dbReference type="Proteomes" id="UP001139384"/>
    </source>
</evidence>
<keyword evidence="2 7" id="KW-0812">Transmembrane</keyword>
<dbReference type="SUPFAM" id="SSF52540">
    <property type="entry name" value="P-loop containing nucleoside triphosphate hydrolases"/>
    <property type="match status" value="1"/>
</dbReference>
<dbReference type="EMBL" id="JAKEIP010000024">
    <property type="protein sequence ID" value="MCF1593820.1"/>
    <property type="molecule type" value="Genomic_DNA"/>
</dbReference>
<dbReference type="PROSITE" id="PS50893">
    <property type="entry name" value="ABC_TRANSPORTER_2"/>
    <property type="match status" value="1"/>
</dbReference>
<dbReference type="GO" id="GO:0016887">
    <property type="term" value="F:ATP hydrolysis activity"/>
    <property type="evidence" value="ECO:0007669"/>
    <property type="project" value="InterPro"/>
</dbReference>
<sequence>MTIPADGLRLLRTLGCAKRSHSWLLAVLMGLSRLLPAATAVILAALIRRFETAGATLPPLAAALAPLVAFVAVLLLGHVMDTVLEPLGFLVQTTIDGVHRASITELVSSTPTIDKLETPQARTLIRAAKADPENWTEHTPGEGAVAVLRILAGLLGVAGSCVVLAGYAWWLVPVVLVPALANWALRQRQALRYVRTWRSGTVEGAKAQMWQDSAISPAEGKDIRVFGLGDWSVEQIQRHSLAMEKPIWAAIGRMLRAEWSQLLLVGIPLCAVYALVAHSAVRGETTIAVETAVLVTGWTVFQALGWSEDLRSAVASAECLRAARELRELLAPEEAAVAGIEGRRVPEPEDRERPPLIRFEQVSFAYPKTERQVLDRLDLEIRPGELLAVVGLNGAGKSTLIKLLCGLYKPTGGAITADGRNIATLAPDAWRRRIAVAFQDFVRYPLSLHGNVVIGRAGGPAERADAEAASREAGLEAVLEGLPSGWETPLTRGAQGGVDLSGGQWQQVVLARVLYAVRRGASVLVLDEPTAHLDVRTEFDVFARLSERRSGASVVLISHRLSTVRQADRIVLLEDGRITETGTHDELMAADGRYANMFTIQAARFKRGFEDRLEEDQYL</sequence>
<evidence type="ECO:0000256" key="1">
    <source>
        <dbReference type="ARBA" id="ARBA00004651"/>
    </source>
</evidence>
<feature type="domain" description="ABC transporter" evidence="8">
    <location>
        <begin position="357"/>
        <end position="600"/>
    </location>
</feature>
<dbReference type="InterPro" id="IPR036640">
    <property type="entry name" value="ABC1_TM_sf"/>
</dbReference>
<dbReference type="SUPFAM" id="SSF90123">
    <property type="entry name" value="ABC transporter transmembrane region"/>
    <property type="match status" value="1"/>
</dbReference>
<keyword evidence="5 7" id="KW-1133">Transmembrane helix</keyword>
<dbReference type="AlphaFoldDB" id="A0A9X1PUI1"/>
<feature type="transmembrane region" description="Helical" evidence="7">
    <location>
        <begin position="59"/>
        <end position="80"/>
    </location>
</feature>
<evidence type="ECO:0000256" key="6">
    <source>
        <dbReference type="ARBA" id="ARBA00023136"/>
    </source>
</evidence>
<dbReference type="GO" id="GO:0005886">
    <property type="term" value="C:plasma membrane"/>
    <property type="evidence" value="ECO:0007669"/>
    <property type="project" value="UniProtKB-SubCell"/>
</dbReference>
<comment type="caution">
    <text evidence="9">The sequence shown here is derived from an EMBL/GenBank/DDBJ whole genome shotgun (WGS) entry which is preliminary data.</text>
</comment>
<feature type="transmembrane region" description="Helical" evidence="7">
    <location>
        <begin position="23"/>
        <end position="47"/>
    </location>
</feature>
<proteinExistence type="predicted"/>
<organism evidence="9 10">
    <name type="scientific">Streptomyces muensis</name>
    <dbReference type="NCBI Taxonomy" id="1077944"/>
    <lineage>
        <taxon>Bacteria</taxon>
        <taxon>Bacillati</taxon>
        <taxon>Actinomycetota</taxon>
        <taxon>Actinomycetes</taxon>
        <taxon>Kitasatosporales</taxon>
        <taxon>Streptomycetaceae</taxon>
        <taxon>Streptomyces</taxon>
    </lineage>
</organism>
<keyword evidence="6 7" id="KW-0472">Membrane</keyword>
<keyword evidence="10" id="KW-1185">Reference proteome</keyword>
<evidence type="ECO:0000256" key="3">
    <source>
        <dbReference type="ARBA" id="ARBA00022741"/>
    </source>
</evidence>
<dbReference type="InterPro" id="IPR003593">
    <property type="entry name" value="AAA+_ATPase"/>
</dbReference>
<dbReference type="InterPro" id="IPR003439">
    <property type="entry name" value="ABC_transporter-like_ATP-bd"/>
</dbReference>
<evidence type="ECO:0000256" key="5">
    <source>
        <dbReference type="ARBA" id="ARBA00022989"/>
    </source>
</evidence>
<dbReference type="Gene3D" id="3.40.50.300">
    <property type="entry name" value="P-loop containing nucleotide triphosphate hydrolases"/>
    <property type="match status" value="1"/>
</dbReference>
<dbReference type="Pfam" id="PF00005">
    <property type="entry name" value="ABC_tran"/>
    <property type="match status" value="1"/>
</dbReference>
<dbReference type="GO" id="GO:0005524">
    <property type="term" value="F:ATP binding"/>
    <property type="evidence" value="ECO:0007669"/>
    <property type="project" value="UniProtKB-KW"/>
</dbReference>
<protein>
    <submittedName>
        <fullName evidence="9">ABC transporter ATP-binding protein/permease</fullName>
    </submittedName>
</protein>
<evidence type="ECO:0000256" key="2">
    <source>
        <dbReference type="ARBA" id="ARBA00022692"/>
    </source>
</evidence>
<evidence type="ECO:0000256" key="7">
    <source>
        <dbReference type="SAM" id="Phobius"/>
    </source>
</evidence>
<keyword evidence="3" id="KW-0547">Nucleotide-binding</keyword>
<dbReference type="PANTHER" id="PTHR24221">
    <property type="entry name" value="ATP-BINDING CASSETTE SUB-FAMILY B"/>
    <property type="match status" value="1"/>
</dbReference>
<dbReference type="SMART" id="SM00382">
    <property type="entry name" value="AAA"/>
    <property type="match status" value="1"/>
</dbReference>
<accession>A0A9X1PUI1</accession>